<evidence type="ECO:0000256" key="14">
    <source>
        <dbReference type="ARBA" id="ARBA00023098"/>
    </source>
</evidence>
<evidence type="ECO:0000256" key="27">
    <source>
        <dbReference type="SAM" id="Phobius"/>
    </source>
</evidence>
<evidence type="ECO:0000256" key="16">
    <source>
        <dbReference type="ARBA" id="ARBA00023166"/>
    </source>
</evidence>
<dbReference type="PANTHER" id="PTHR24304">
    <property type="entry name" value="CYTOCHROME P450 FAMILY 7"/>
    <property type="match status" value="1"/>
</dbReference>
<feature type="binding site" description="axial binding residue" evidence="26">
    <location>
        <position position="459"/>
    </location>
    <ligand>
        <name>heme</name>
        <dbReference type="ChEBI" id="CHEBI:30413"/>
    </ligand>
    <ligandPart>
        <name>Fe</name>
        <dbReference type="ChEBI" id="CHEBI:18248"/>
    </ligandPart>
</feature>
<dbReference type="AlphaFoldDB" id="A0AAD8VXK9"/>
<dbReference type="PRINTS" id="PR00465">
    <property type="entry name" value="EP450IV"/>
</dbReference>
<dbReference type="EMBL" id="JAUUTY010000005">
    <property type="protein sequence ID" value="KAK1627377.1"/>
    <property type="molecule type" value="Genomic_DNA"/>
</dbReference>
<keyword evidence="4" id="KW-0444">Lipid biosynthesis</keyword>
<dbReference type="GO" id="GO:0008398">
    <property type="term" value="F:sterol 14-demethylase activity"/>
    <property type="evidence" value="ECO:0007669"/>
    <property type="project" value="UniProtKB-EC"/>
</dbReference>
<name>A0AAD8VXK9_LOLMU</name>
<comment type="caution">
    <text evidence="28">The sequence shown here is derived from an EMBL/GenBank/DDBJ whole genome shotgun (WGS) entry which is preliminary data.</text>
</comment>
<evidence type="ECO:0000256" key="10">
    <source>
        <dbReference type="ARBA" id="ARBA00023002"/>
    </source>
</evidence>
<keyword evidence="10" id="KW-0560">Oxidoreductase</keyword>
<evidence type="ECO:0000313" key="29">
    <source>
        <dbReference type="Proteomes" id="UP001231189"/>
    </source>
</evidence>
<evidence type="ECO:0000256" key="17">
    <source>
        <dbReference type="ARBA" id="ARBA00023221"/>
    </source>
</evidence>
<evidence type="ECO:0000256" key="25">
    <source>
        <dbReference type="ARBA" id="ARBA00072797"/>
    </source>
</evidence>
<evidence type="ECO:0000256" key="23">
    <source>
        <dbReference type="ARBA" id="ARBA00051013"/>
    </source>
</evidence>
<evidence type="ECO:0000313" key="28">
    <source>
        <dbReference type="EMBL" id="KAK1627377.1"/>
    </source>
</evidence>
<evidence type="ECO:0000256" key="9">
    <source>
        <dbReference type="ARBA" id="ARBA00022955"/>
    </source>
</evidence>
<organism evidence="28 29">
    <name type="scientific">Lolium multiflorum</name>
    <name type="common">Italian ryegrass</name>
    <name type="synonym">Lolium perenne subsp. multiflorum</name>
    <dbReference type="NCBI Taxonomy" id="4521"/>
    <lineage>
        <taxon>Eukaryota</taxon>
        <taxon>Viridiplantae</taxon>
        <taxon>Streptophyta</taxon>
        <taxon>Embryophyta</taxon>
        <taxon>Tracheophyta</taxon>
        <taxon>Spermatophyta</taxon>
        <taxon>Magnoliopsida</taxon>
        <taxon>Liliopsida</taxon>
        <taxon>Poales</taxon>
        <taxon>Poaceae</taxon>
        <taxon>BOP clade</taxon>
        <taxon>Pooideae</taxon>
        <taxon>Poodae</taxon>
        <taxon>Poeae</taxon>
        <taxon>Poeae Chloroplast Group 2 (Poeae type)</taxon>
        <taxon>Loliodinae</taxon>
        <taxon>Loliinae</taxon>
        <taxon>Lolium</taxon>
    </lineage>
</organism>
<dbReference type="GO" id="GO:0032259">
    <property type="term" value="P:methylation"/>
    <property type="evidence" value="ECO:0007669"/>
    <property type="project" value="UniProtKB-KW"/>
</dbReference>
<evidence type="ECO:0000256" key="21">
    <source>
        <dbReference type="ARBA" id="ARBA00042513"/>
    </source>
</evidence>
<keyword evidence="15 27" id="KW-0472">Membrane</keyword>
<sequence>MPDLQSLSNNSFLASYFGFITLNYNNMDLTSGSLMFVVALLLITTIFIKISQGRILILPACPSPTPPVVSGLALLGLLPMLSKKGLQSTIYDLYTKLGSVFTISFFGPKLTFLIGPEVSAHFFQGLDSDISHGNLFEFTVPMFGKETGYGVDINIRNEQARFYVDALKPSMLRRHVGPMLQEVEEYFAKWGQEGVVDIKQELDQLVMFIASRCLLGKEVREKMFDEFFTLFHQIEEGVNLISFLFPYIPIPTNRRRNNARLKMLKVLSEIVRSRKSSNRSEDDTLQRLIDSKYRDGRSTTEAEVTGTIIGLIFAGKHTSSHTSTWTGACLLSDAKFLTAAIEEQRRIISKYGECIDYNALSEMVTLHSCIKETLRLHPPAPMLVRKAHKNFSVRTKEGREYVIPKGHTVASPVLVNNIIPYIYKDPEVYDPDRFSIGREEDKAGGKFSYTSFSAGRHVCTGEAYAYQQIKVIWSNLLRNFELKLVSPFPKTDWSKFLLEPHGKVMVSYKRRAILGA</sequence>
<dbReference type="FunFam" id="1.10.630.10:FF:000028">
    <property type="entry name" value="Cytochrome p450 51g1"/>
    <property type="match status" value="1"/>
</dbReference>
<keyword evidence="29" id="KW-1185">Reference proteome</keyword>
<evidence type="ECO:0000256" key="22">
    <source>
        <dbReference type="ARBA" id="ARBA00042983"/>
    </source>
</evidence>
<evidence type="ECO:0000256" key="12">
    <source>
        <dbReference type="ARBA" id="ARBA00023011"/>
    </source>
</evidence>
<evidence type="ECO:0000256" key="2">
    <source>
        <dbReference type="ARBA" id="ARBA00004167"/>
    </source>
</evidence>
<keyword evidence="12" id="KW-0756">Sterol biosynthesis</keyword>
<evidence type="ECO:0000256" key="19">
    <source>
        <dbReference type="ARBA" id="ARBA00038974"/>
    </source>
</evidence>
<keyword evidence="5" id="KW-0489">Methyltransferase</keyword>
<dbReference type="InterPro" id="IPR001128">
    <property type="entry name" value="Cyt_P450"/>
</dbReference>
<dbReference type="SUPFAM" id="SSF48264">
    <property type="entry name" value="Cytochrome P450"/>
    <property type="match status" value="1"/>
</dbReference>
<evidence type="ECO:0000256" key="18">
    <source>
        <dbReference type="ARBA" id="ARBA00037887"/>
    </source>
</evidence>
<dbReference type="CDD" id="cd11042">
    <property type="entry name" value="CYP51-like"/>
    <property type="match status" value="1"/>
</dbReference>
<dbReference type="InterPro" id="IPR036396">
    <property type="entry name" value="Cyt_P450_sf"/>
</dbReference>
<evidence type="ECO:0000256" key="26">
    <source>
        <dbReference type="PIRSR" id="PIRSR602403-1"/>
    </source>
</evidence>
<keyword evidence="13" id="KW-0503">Monooxygenase</keyword>
<reference evidence="28" key="1">
    <citation type="submission" date="2023-07" db="EMBL/GenBank/DDBJ databases">
        <title>A chromosome-level genome assembly of Lolium multiflorum.</title>
        <authorList>
            <person name="Chen Y."/>
            <person name="Copetti D."/>
            <person name="Kolliker R."/>
            <person name="Studer B."/>
        </authorList>
    </citation>
    <scope>NUCLEOTIDE SEQUENCE</scope>
    <source>
        <strain evidence="28">02402/16</strain>
        <tissue evidence="28">Leaf</tissue>
    </source>
</reference>
<evidence type="ECO:0000256" key="20">
    <source>
        <dbReference type="ARBA" id="ARBA00042370"/>
    </source>
</evidence>
<keyword evidence="9" id="KW-0752">Steroid biosynthesis</keyword>
<keyword evidence="14" id="KW-0443">Lipid metabolism</keyword>
<keyword evidence="27" id="KW-0812">Transmembrane</keyword>
<evidence type="ECO:0000256" key="13">
    <source>
        <dbReference type="ARBA" id="ARBA00023033"/>
    </source>
</evidence>
<evidence type="ECO:0000256" key="3">
    <source>
        <dbReference type="ARBA" id="ARBA00010617"/>
    </source>
</evidence>
<evidence type="ECO:0000256" key="6">
    <source>
        <dbReference type="ARBA" id="ARBA00022617"/>
    </source>
</evidence>
<evidence type="ECO:0000256" key="7">
    <source>
        <dbReference type="ARBA" id="ARBA00022679"/>
    </source>
</evidence>
<evidence type="ECO:0000256" key="24">
    <source>
        <dbReference type="ARBA" id="ARBA00058467"/>
    </source>
</evidence>
<dbReference type="Pfam" id="PF00067">
    <property type="entry name" value="p450"/>
    <property type="match status" value="1"/>
</dbReference>
<feature type="transmembrane region" description="Helical" evidence="27">
    <location>
        <begin position="29"/>
        <end position="48"/>
    </location>
</feature>
<dbReference type="PRINTS" id="PR00385">
    <property type="entry name" value="P450"/>
</dbReference>
<evidence type="ECO:0000256" key="11">
    <source>
        <dbReference type="ARBA" id="ARBA00023004"/>
    </source>
</evidence>
<keyword evidence="16" id="KW-1207">Sterol metabolism</keyword>
<dbReference type="GO" id="GO:0016020">
    <property type="term" value="C:membrane"/>
    <property type="evidence" value="ECO:0007669"/>
    <property type="project" value="UniProtKB-SubCell"/>
</dbReference>
<comment type="catalytic activity">
    <reaction evidence="23">
        <text>a 14alpha-methyl steroid + 3 reduced [NADPH--hemoprotein reductase] + 3 O2 = a Delta(14) steroid + formate + 3 oxidized [NADPH--hemoprotein reductase] + 4 H2O + 4 H(+)</text>
        <dbReference type="Rhea" id="RHEA:54028"/>
        <dbReference type="Rhea" id="RHEA-COMP:11964"/>
        <dbReference type="Rhea" id="RHEA-COMP:11965"/>
        <dbReference type="ChEBI" id="CHEBI:15377"/>
        <dbReference type="ChEBI" id="CHEBI:15378"/>
        <dbReference type="ChEBI" id="CHEBI:15379"/>
        <dbReference type="ChEBI" id="CHEBI:15740"/>
        <dbReference type="ChEBI" id="CHEBI:57618"/>
        <dbReference type="ChEBI" id="CHEBI:58210"/>
        <dbReference type="ChEBI" id="CHEBI:138029"/>
        <dbReference type="ChEBI" id="CHEBI:138031"/>
        <dbReference type="EC" id="1.14.14.154"/>
    </reaction>
</comment>
<feature type="transmembrane region" description="Helical" evidence="27">
    <location>
        <begin position="55"/>
        <end position="78"/>
    </location>
</feature>
<comment type="cofactor">
    <cofactor evidence="1 26">
        <name>heme</name>
        <dbReference type="ChEBI" id="CHEBI:30413"/>
    </cofactor>
</comment>
<keyword evidence="6 26" id="KW-0349">Heme</keyword>
<keyword evidence="11 26" id="KW-0408">Iron</keyword>
<dbReference type="InterPro" id="IPR050529">
    <property type="entry name" value="CYP450_sterol_14alpha_dmase"/>
</dbReference>
<comment type="function">
    <text evidence="24">Catalyzes the 14-alpha demethylation of obtusifoliol to 4 alpha-methyl-5 alpha-ergosta-8,14,24(28)-trien-3 beta-ol.</text>
</comment>
<dbReference type="Gene3D" id="1.10.630.10">
    <property type="entry name" value="Cytochrome P450"/>
    <property type="match status" value="1"/>
</dbReference>
<dbReference type="GO" id="GO:0020037">
    <property type="term" value="F:heme binding"/>
    <property type="evidence" value="ECO:0007669"/>
    <property type="project" value="InterPro"/>
</dbReference>
<keyword evidence="8 26" id="KW-0479">Metal-binding</keyword>
<dbReference type="PANTHER" id="PTHR24304:SF2">
    <property type="entry name" value="24-HYDROXYCHOLESTEROL 7-ALPHA-HYDROXYLASE"/>
    <property type="match status" value="1"/>
</dbReference>
<evidence type="ECO:0000256" key="5">
    <source>
        <dbReference type="ARBA" id="ARBA00022603"/>
    </source>
</evidence>
<gene>
    <name evidence="28" type="ORF">QYE76_001692</name>
</gene>
<keyword evidence="17" id="KW-0753">Steroid metabolism</keyword>
<protein>
    <recommendedName>
        <fullName evidence="25">Obtusifoliol 14-alpha demethylase</fullName>
        <ecNumber evidence="19">1.14.14.154</ecNumber>
    </recommendedName>
    <alternativeName>
        <fullName evidence="20">CYPLI</fullName>
    </alternativeName>
    <alternativeName>
        <fullName evidence="22">Cytochrome P450 51</fullName>
    </alternativeName>
    <alternativeName>
        <fullName evidence="21">Cytochrome P450-LIA1</fullName>
    </alternativeName>
</protein>
<dbReference type="Proteomes" id="UP001231189">
    <property type="component" value="Unassembled WGS sequence"/>
</dbReference>
<evidence type="ECO:0000256" key="1">
    <source>
        <dbReference type="ARBA" id="ARBA00001971"/>
    </source>
</evidence>
<proteinExistence type="inferred from homology"/>
<dbReference type="GO" id="GO:0005506">
    <property type="term" value="F:iron ion binding"/>
    <property type="evidence" value="ECO:0007669"/>
    <property type="project" value="InterPro"/>
</dbReference>
<dbReference type="InterPro" id="IPR002403">
    <property type="entry name" value="Cyt_P450_E_grp-IV"/>
</dbReference>
<keyword evidence="27" id="KW-1133">Transmembrane helix</keyword>
<keyword evidence="7" id="KW-0808">Transferase</keyword>
<comment type="subcellular location">
    <subcellularLocation>
        <location evidence="2">Membrane</location>
        <topology evidence="2">Single-pass membrane protein</topology>
    </subcellularLocation>
</comment>
<accession>A0AAD8VXK9</accession>
<evidence type="ECO:0000256" key="4">
    <source>
        <dbReference type="ARBA" id="ARBA00022516"/>
    </source>
</evidence>
<dbReference type="GO" id="GO:0008168">
    <property type="term" value="F:methyltransferase activity"/>
    <property type="evidence" value="ECO:0007669"/>
    <property type="project" value="UniProtKB-KW"/>
</dbReference>
<evidence type="ECO:0000256" key="8">
    <source>
        <dbReference type="ARBA" id="ARBA00022723"/>
    </source>
</evidence>
<comment type="pathway">
    <text evidence="18">Steroid biosynthesis; zymosterol biosynthesis; zymosterol from lanosterol: step 1/6.</text>
</comment>
<comment type="similarity">
    <text evidence="3">Belongs to the cytochrome P450 family.</text>
</comment>
<dbReference type="GO" id="GO:0016126">
    <property type="term" value="P:sterol biosynthetic process"/>
    <property type="evidence" value="ECO:0007669"/>
    <property type="project" value="UniProtKB-KW"/>
</dbReference>
<dbReference type="EC" id="1.14.14.154" evidence="19"/>
<evidence type="ECO:0000256" key="15">
    <source>
        <dbReference type="ARBA" id="ARBA00023136"/>
    </source>
</evidence>